<dbReference type="Proteomes" id="UP000324222">
    <property type="component" value="Unassembled WGS sequence"/>
</dbReference>
<sequence>MLLGFYGLKGILFGVPPISKPTRKALYLYLNISIRNSVIVMYIDDDDEGSEKNVFEKIIAVL</sequence>
<dbReference type="AlphaFoldDB" id="A0A5B7GCE6"/>
<gene>
    <name evidence="1" type="ORF">E2C01_051972</name>
</gene>
<name>A0A5B7GCE6_PORTR</name>
<keyword evidence="2" id="KW-1185">Reference proteome</keyword>
<proteinExistence type="predicted"/>
<accession>A0A5B7GCE6</accession>
<protein>
    <submittedName>
        <fullName evidence="1">Uncharacterized protein</fullName>
    </submittedName>
</protein>
<dbReference type="EMBL" id="VSRR010015249">
    <property type="protein sequence ID" value="MPC57980.1"/>
    <property type="molecule type" value="Genomic_DNA"/>
</dbReference>
<organism evidence="1 2">
    <name type="scientific">Portunus trituberculatus</name>
    <name type="common">Swimming crab</name>
    <name type="synonym">Neptunus trituberculatus</name>
    <dbReference type="NCBI Taxonomy" id="210409"/>
    <lineage>
        <taxon>Eukaryota</taxon>
        <taxon>Metazoa</taxon>
        <taxon>Ecdysozoa</taxon>
        <taxon>Arthropoda</taxon>
        <taxon>Crustacea</taxon>
        <taxon>Multicrustacea</taxon>
        <taxon>Malacostraca</taxon>
        <taxon>Eumalacostraca</taxon>
        <taxon>Eucarida</taxon>
        <taxon>Decapoda</taxon>
        <taxon>Pleocyemata</taxon>
        <taxon>Brachyura</taxon>
        <taxon>Eubrachyura</taxon>
        <taxon>Portunoidea</taxon>
        <taxon>Portunidae</taxon>
        <taxon>Portuninae</taxon>
        <taxon>Portunus</taxon>
    </lineage>
</organism>
<reference evidence="1 2" key="1">
    <citation type="submission" date="2019-05" db="EMBL/GenBank/DDBJ databases">
        <title>Another draft genome of Portunus trituberculatus and its Hox gene families provides insights of decapod evolution.</title>
        <authorList>
            <person name="Jeong J.-H."/>
            <person name="Song I."/>
            <person name="Kim S."/>
            <person name="Choi T."/>
            <person name="Kim D."/>
            <person name="Ryu S."/>
            <person name="Kim W."/>
        </authorList>
    </citation>
    <scope>NUCLEOTIDE SEQUENCE [LARGE SCALE GENOMIC DNA]</scope>
    <source>
        <tissue evidence="1">Muscle</tissue>
    </source>
</reference>
<evidence type="ECO:0000313" key="1">
    <source>
        <dbReference type="EMBL" id="MPC57980.1"/>
    </source>
</evidence>
<evidence type="ECO:0000313" key="2">
    <source>
        <dbReference type="Proteomes" id="UP000324222"/>
    </source>
</evidence>
<comment type="caution">
    <text evidence="1">The sequence shown here is derived from an EMBL/GenBank/DDBJ whole genome shotgun (WGS) entry which is preliminary data.</text>
</comment>